<accession>A0ABW0U9L7</accession>
<keyword evidence="3" id="KW-1185">Reference proteome</keyword>
<keyword evidence="1" id="KW-0812">Transmembrane</keyword>
<organism evidence="2 3">
    <name type="scientific">Aliibacillus thermotolerans</name>
    <dbReference type="NCBI Taxonomy" id="1834418"/>
    <lineage>
        <taxon>Bacteria</taxon>
        <taxon>Bacillati</taxon>
        <taxon>Bacillota</taxon>
        <taxon>Bacilli</taxon>
        <taxon>Bacillales</taxon>
        <taxon>Bacillaceae</taxon>
        <taxon>Aliibacillus</taxon>
    </lineage>
</organism>
<protein>
    <recommendedName>
        <fullName evidence="4">DUF5668 domain-containing protein</fullName>
    </recommendedName>
</protein>
<keyword evidence="1" id="KW-0472">Membrane</keyword>
<name>A0ABW0U9L7_9BACI</name>
<evidence type="ECO:0008006" key="4">
    <source>
        <dbReference type="Google" id="ProtNLM"/>
    </source>
</evidence>
<evidence type="ECO:0000313" key="2">
    <source>
        <dbReference type="EMBL" id="MFC5629838.1"/>
    </source>
</evidence>
<reference evidence="3" key="1">
    <citation type="journal article" date="2019" name="Int. J. Syst. Evol. Microbiol.">
        <title>The Global Catalogue of Microorganisms (GCM) 10K type strain sequencing project: providing services to taxonomists for standard genome sequencing and annotation.</title>
        <authorList>
            <consortium name="The Broad Institute Genomics Platform"/>
            <consortium name="The Broad Institute Genome Sequencing Center for Infectious Disease"/>
            <person name="Wu L."/>
            <person name="Ma J."/>
        </authorList>
    </citation>
    <scope>NUCLEOTIDE SEQUENCE [LARGE SCALE GENOMIC DNA]</scope>
    <source>
        <strain evidence="3">CGMCC 1.15790</strain>
    </source>
</reference>
<comment type="caution">
    <text evidence="2">The sequence shown here is derived from an EMBL/GenBank/DDBJ whole genome shotgun (WGS) entry which is preliminary data.</text>
</comment>
<keyword evidence="1" id="KW-1133">Transmembrane helix</keyword>
<dbReference type="EMBL" id="JBHSPF010000068">
    <property type="protein sequence ID" value="MFC5629838.1"/>
    <property type="molecule type" value="Genomic_DNA"/>
</dbReference>
<evidence type="ECO:0000256" key="1">
    <source>
        <dbReference type="SAM" id="Phobius"/>
    </source>
</evidence>
<evidence type="ECO:0000313" key="3">
    <source>
        <dbReference type="Proteomes" id="UP001596143"/>
    </source>
</evidence>
<feature type="transmembrane region" description="Helical" evidence="1">
    <location>
        <begin position="73"/>
        <end position="88"/>
    </location>
</feature>
<feature type="transmembrane region" description="Helical" evidence="1">
    <location>
        <begin position="50"/>
        <end position="67"/>
    </location>
</feature>
<sequence>MNEERNHLLILVIVILTAVLFLDNVWAFPFHFLWPIVLFWLSYHFYKKQATMLSLLFGVLALVSFGVKKGFDSLVLFLLVVFLLLYWSKRKHSSKVIDIDKDL</sequence>
<feature type="transmembrane region" description="Helical" evidence="1">
    <location>
        <begin position="7"/>
        <end position="22"/>
    </location>
</feature>
<dbReference type="Proteomes" id="UP001596143">
    <property type="component" value="Unassembled WGS sequence"/>
</dbReference>
<proteinExistence type="predicted"/>
<gene>
    <name evidence="2" type="ORF">ACFPTR_13365</name>
</gene>
<dbReference type="RefSeq" id="WP_377902126.1">
    <property type="nucleotide sequence ID" value="NZ_JBHSPF010000068.1"/>
</dbReference>